<dbReference type="EMBL" id="SWFT01000036">
    <property type="protein sequence ID" value="KAA8906236.1"/>
    <property type="molecule type" value="Genomic_DNA"/>
</dbReference>
<evidence type="ECO:0000313" key="1">
    <source>
        <dbReference type="EMBL" id="KAA8906236.1"/>
    </source>
</evidence>
<evidence type="ECO:0000313" key="2">
    <source>
        <dbReference type="Proteomes" id="UP000449547"/>
    </source>
</evidence>
<gene>
    <name evidence="1" type="ORF">DIURU_001178</name>
</gene>
<dbReference type="RefSeq" id="XP_034014056.1">
    <property type="nucleotide sequence ID" value="XM_034153693.1"/>
</dbReference>
<dbReference type="VEuPathDB" id="FungiDB:DIURU_001178"/>
<keyword evidence="2" id="KW-1185">Reference proteome</keyword>
<comment type="caution">
    <text evidence="1">The sequence shown here is derived from an EMBL/GenBank/DDBJ whole genome shotgun (WGS) entry which is preliminary data.</text>
</comment>
<dbReference type="GeneID" id="54779831"/>
<dbReference type="AlphaFoldDB" id="A0A642UX87"/>
<accession>A0A642UX87</accession>
<organism evidence="1 2">
    <name type="scientific">Diutina rugosa</name>
    <name type="common">Yeast</name>
    <name type="synonym">Candida rugosa</name>
    <dbReference type="NCBI Taxonomy" id="5481"/>
    <lineage>
        <taxon>Eukaryota</taxon>
        <taxon>Fungi</taxon>
        <taxon>Dikarya</taxon>
        <taxon>Ascomycota</taxon>
        <taxon>Saccharomycotina</taxon>
        <taxon>Pichiomycetes</taxon>
        <taxon>Debaryomycetaceae</taxon>
        <taxon>Diutina</taxon>
    </lineage>
</organism>
<dbReference type="Proteomes" id="UP000449547">
    <property type="component" value="Unassembled WGS sequence"/>
</dbReference>
<proteinExistence type="predicted"/>
<protein>
    <submittedName>
        <fullName evidence="1">Uncharacterized protein</fullName>
    </submittedName>
</protein>
<reference evidence="1 2" key="1">
    <citation type="submission" date="2019-07" db="EMBL/GenBank/DDBJ databases">
        <title>Genome assembly of two rare yeast pathogens: Diutina rugosa and Trichomonascus ciferrii.</title>
        <authorList>
            <person name="Mixao V."/>
            <person name="Saus E."/>
            <person name="Hansen A."/>
            <person name="Lass-Flor C."/>
            <person name="Gabaldon T."/>
        </authorList>
    </citation>
    <scope>NUCLEOTIDE SEQUENCE [LARGE SCALE GENOMIC DNA]</scope>
    <source>
        <strain evidence="1 2">CBS 613</strain>
    </source>
</reference>
<name>A0A642UX87_DIURU</name>
<sequence>MSAIKQALAEASRLYVKEVGKRKAGSYAEYAMGVRESAGHQHWLRNQLLSGKGYADASDPITKPYMDLLFGTPLNGIERAKPARRRQDPIHSQYSANLLTYLDQFPQPETAQVYHNPHPMTLIIRQRHRLFSEHSLDQLDVGLASLASQISRFADGCTMYEENNLRQLRNSIRKQYDDPKQAEADAMTQLIRLEPRFFRKVADSDGTSDTRESPEQFVRYLKANRQIYHQLDYKPLPDTLPYNLSFSRWHMIDVQHFNFDIAGLITVLGDPEWYPEFAVCGVRVSTTHNDTAKFFAEELTSVPDSASSYERLLSQVSPRSPVGQAMKMFGAMSLTEVSMGPQCVYLTFPPGIRVSLKEEREKSVHNFALL</sequence>